<feature type="repeat" description="WD" evidence="1">
    <location>
        <begin position="459"/>
        <end position="479"/>
    </location>
</feature>
<dbReference type="Proteomes" id="UP000693970">
    <property type="component" value="Unassembled WGS sequence"/>
</dbReference>
<evidence type="ECO:0000256" key="1">
    <source>
        <dbReference type="PROSITE-ProRule" id="PRU00221"/>
    </source>
</evidence>
<evidence type="ECO:0000256" key="2">
    <source>
        <dbReference type="SAM" id="Coils"/>
    </source>
</evidence>
<name>A0A9K3L722_9STRA</name>
<comment type="caution">
    <text evidence="4">The sequence shown here is derived from an EMBL/GenBank/DDBJ whole genome shotgun (WGS) entry which is preliminary data.</text>
</comment>
<keyword evidence="2" id="KW-0175">Coiled coil</keyword>
<dbReference type="PROSITE" id="PS50294">
    <property type="entry name" value="WD_REPEATS_REGION"/>
    <property type="match status" value="1"/>
</dbReference>
<dbReference type="PANTHER" id="PTHR19878:SF8">
    <property type="entry name" value="AUTOPHAGY-RELATED 16, ISOFORM F"/>
    <property type="match status" value="1"/>
</dbReference>
<dbReference type="PANTHER" id="PTHR19878">
    <property type="entry name" value="AUTOPHAGY PROTEIN 16-LIKE"/>
    <property type="match status" value="1"/>
</dbReference>
<organism evidence="4 5">
    <name type="scientific">Nitzschia inconspicua</name>
    <dbReference type="NCBI Taxonomy" id="303405"/>
    <lineage>
        <taxon>Eukaryota</taxon>
        <taxon>Sar</taxon>
        <taxon>Stramenopiles</taxon>
        <taxon>Ochrophyta</taxon>
        <taxon>Bacillariophyta</taxon>
        <taxon>Bacillariophyceae</taxon>
        <taxon>Bacillariophycidae</taxon>
        <taxon>Bacillariales</taxon>
        <taxon>Bacillariaceae</taxon>
        <taxon>Nitzschia</taxon>
    </lineage>
</organism>
<feature type="coiled-coil region" evidence="2">
    <location>
        <begin position="20"/>
        <end position="54"/>
    </location>
</feature>
<dbReference type="EMBL" id="JAGRRH010000015">
    <property type="protein sequence ID" value="KAG7356900.1"/>
    <property type="molecule type" value="Genomic_DNA"/>
</dbReference>
<evidence type="ECO:0000313" key="5">
    <source>
        <dbReference type="Proteomes" id="UP000693970"/>
    </source>
</evidence>
<dbReference type="OrthoDB" id="538223at2759"/>
<evidence type="ECO:0000256" key="3">
    <source>
        <dbReference type="SAM" id="MobiDB-lite"/>
    </source>
</evidence>
<protein>
    <submittedName>
        <fullName evidence="4">WD-40 repeat-containing protein</fullName>
    </submittedName>
</protein>
<dbReference type="InterPro" id="IPR019775">
    <property type="entry name" value="WD40_repeat_CS"/>
</dbReference>
<feature type="region of interest" description="Disordered" evidence="3">
    <location>
        <begin position="60"/>
        <end position="87"/>
    </location>
</feature>
<evidence type="ECO:0000313" key="4">
    <source>
        <dbReference type="EMBL" id="KAG7356900.1"/>
    </source>
</evidence>
<dbReference type="Pfam" id="PF00400">
    <property type="entry name" value="WD40"/>
    <property type="match status" value="3"/>
</dbReference>
<dbReference type="PROSITE" id="PS50082">
    <property type="entry name" value="WD_REPEATS_2"/>
    <property type="match status" value="4"/>
</dbReference>
<dbReference type="InterPro" id="IPR001680">
    <property type="entry name" value="WD40_rpt"/>
</dbReference>
<feature type="repeat" description="WD" evidence="1">
    <location>
        <begin position="484"/>
        <end position="523"/>
    </location>
</feature>
<dbReference type="CDD" id="cd00200">
    <property type="entry name" value="WD40"/>
    <property type="match status" value="1"/>
</dbReference>
<keyword evidence="5" id="KW-1185">Reference proteome</keyword>
<dbReference type="AlphaFoldDB" id="A0A9K3L722"/>
<feature type="compositionally biased region" description="Low complexity" evidence="3">
    <location>
        <begin position="68"/>
        <end position="78"/>
    </location>
</feature>
<reference evidence="4" key="1">
    <citation type="journal article" date="2021" name="Sci. Rep.">
        <title>Diploid genomic architecture of Nitzschia inconspicua, an elite biomass production diatom.</title>
        <authorList>
            <person name="Oliver A."/>
            <person name="Podell S."/>
            <person name="Pinowska A."/>
            <person name="Traller J.C."/>
            <person name="Smith S.R."/>
            <person name="McClure R."/>
            <person name="Beliaev A."/>
            <person name="Bohutskyi P."/>
            <person name="Hill E.A."/>
            <person name="Rabines A."/>
            <person name="Zheng H."/>
            <person name="Allen L.Z."/>
            <person name="Kuo A."/>
            <person name="Grigoriev I.V."/>
            <person name="Allen A.E."/>
            <person name="Hazlebeck D."/>
            <person name="Allen E.E."/>
        </authorList>
    </citation>
    <scope>NUCLEOTIDE SEQUENCE</scope>
    <source>
        <strain evidence="4">Hildebrandi</strain>
    </source>
</reference>
<dbReference type="GO" id="GO:0000045">
    <property type="term" value="P:autophagosome assembly"/>
    <property type="evidence" value="ECO:0007669"/>
    <property type="project" value="InterPro"/>
</dbReference>
<feature type="repeat" description="WD" evidence="1">
    <location>
        <begin position="310"/>
        <end position="353"/>
    </location>
</feature>
<dbReference type="PROSITE" id="PS00678">
    <property type="entry name" value="WD_REPEATS_1"/>
    <property type="match status" value="2"/>
</dbReference>
<reference evidence="4" key="2">
    <citation type="submission" date="2021-04" db="EMBL/GenBank/DDBJ databases">
        <authorList>
            <person name="Podell S."/>
        </authorList>
    </citation>
    <scope>NUCLEOTIDE SEQUENCE</scope>
    <source>
        <strain evidence="4">Hildebrandi</strain>
    </source>
</reference>
<keyword evidence="1" id="KW-0853">WD repeat</keyword>
<feature type="repeat" description="WD" evidence="1">
    <location>
        <begin position="395"/>
        <end position="436"/>
    </location>
</feature>
<feature type="region of interest" description="Disordered" evidence="3">
    <location>
        <begin position="241"/>
        <end position="263"/>
    </location>
</feature>
<feature type="compositionally biased region" description="Low complexity" evidence="3">
    <location>
        <begin position="249"/>
        <end position="258"/>
    </location>
</feature>
<sequence length="607" mass="67678">MDTLLLSLINERNVRETIPFVEIHASNEQLRRELDEWKRKCENLERELVLARDNLVGEEDCVEGSSTQQQHQQQQQPQVSRSESAALRNERKIREQLERLQEQVQQQMEEHQRDTEIIQDLTKERDDLQSLQKAHDKAMSKLQEELNKQHRAIDHLTTENSDNQQRANLAEQQYSGLKDAIRTLQQENDSLKKENRQLESRLVSEKERLSSEMNILTDMVERLKRQAEMAITLQQQEEKRKSSSWFGLSSSNTNSTTSHILPTPTILTNTSAEQDTLHSTPGLSTTNTSNMIPEQPLVAAIIPTEPKKVLSAHYKEASCVRYDDSGSDMLATGGSVDGTVKVWNATNGALRTTLKGGSSNAIIAVDIAKHLVVGGGSDKTCRVWNFTTNHLVHHLVGHVSKITSVKFFGGEQGVVTAAADRQIKVWDISRQTYRQVSTMHLHATANSIDIGVGTQTIGSGHTDGAIRLWDMRTGQKAAEWEGIHESAITSIQFNPIDGKTVLTNGMDSRLKIVDVRTGKALQVFHHEEFHTSYNWSSSSFSPDGIYVAAGSSSNGKIFIWNAKSGKLARKLEGGHDFGVCGFAWGRGGTSGQQVASVDKMGRLVLWG</sequence>
<accession>A0A9K3L722</accession>
<proteinExistence type="predicted"/>
<dbReference type="InterPro" id="IPR045160">
    <property type="entry name" value="ATG16"/>
</dbReference>
<gene>
    <name evidence="4" type="ORF">IV203_001587</name>
</gene>
<dbReference type="SMART" id="SM00320">
    <property type="entry name" value="WD40"/>
    <property type="match status" value="7"/>
</dbReference>